<name>A0ABR2M9I4_9ASPA</name>
<evidence type="ECO:0000313" key="2">
    <source>
        <dbReference type="Proteomes" id="UP001412067"/>
    </source>
</evidence>
<evidence type="ECO:0000313" key="1">
    <source>
        <dbReference type="EMBL" id="KAK8960805.1"/>
    </source>
</evidence>
<accession>A0ABR2M9I4</accession>
<gene>
    <name evidence="1" type="ORF">KSP40_PGU002155</name>
</gene>
<keyword evidence="2" id="KW-1185">Reference proteome</keyword>
<protein>
    <submittedName>
        <fullName evidence="1">Uncharacterized protein</fullName>
    </submittedName>
</protein>
<sequence>METWMQNHVLAPIAQAHDHVPERFHDSALERLHGPMSVRPLVKVEEATVELHFRPSKRCLGTFRITSLIHTMPVAVKLTTTRPASYSFSPEAVALLPPLSSAVFTLVLLPTAIPPLASPPDFILVGAVLAPALHRAPSASLRCFFSRPALSIFRDASLPIHLVRSQALCSLHLPGIGSKTSLVSRVIPSFSPPKHTADLLFVGGNIEMPLGRESGGRRGGWRGMPRWRICMRFCFRGHNCSEQPVGTSVN</sequence>
<proteinExistence type="predicted"/>
<comment type="caution">
    <text evidence="1">The sequence shown here is derived from an EMBL/GenBank/DDBJ whole genome shotgun (WGS) entry which is preliminary data.</text>
</comment>
<reference evidence="1 2" key="1">
    <citation type="journal article" date="2022" name="Nat. Plants">
        <title>Genomes of leafy and leafless Platanthera orchids illuminate the evolution of mycoheterotrophy.</title>
        <authorList>
            <person name="Li M.H."/>
            <person name="Liu K.W."/>
            <person name="Li Z."/>
            <person name="Lu H.C."/>
            <person name="Ye Q.L."/>
            <person name="Zhang D."/>
            <person name="Wang J.Y."/>
            <person name="Li Y.F."/>
            <person name="Zhong Z.M."/>
            <person name="Liu X."/>
            <person name="Yu X."/>
            <person name="Liu D.K."/>
            <person name="Tu X.D."/>
            <person name="Liu B."/>
            <person name="Hao Y."/>
            <person name="Liao X.Y."/>
            <person name="Jiang Y.T."/>
            <person name="Sun W.H."/>
            <person name="Chen J."/>
            <person name="Chen Y.Q."/>
            <person name="Ai Y."/>
            <person name="Zhai J.W."/>
            <person name="Wu S.S."/>
            <person name="Zhou Z."/>
            <person name="Hsiao Y.Y."/>
            <person name="Wu W.L."/>
            <person name="Chen Y.Y."/>
            <person name="Lin Y.F."/>
            <person name="Hsu J.L."/>
            <person name="Li C.Y."/>
            <person name="Wang Z.W."/>
            <person name="Zhao X."/>
            <person name="Zhong W.Y."/>
            <person name="Ma X.K."/>
            <person name="Ma L."/>
            <person name="Huang J."/>
            <person name="Chen G.Z."/>
            <person name="Huang M.Z."/>
            <person name="Huang L."/>
            <person name="Peng D.H."/>
            <person name="Luo Y.B."/>
            <person name="Zou S.Q."/>
            <person name="Chen S.P."/>
            <person name="Lan S."/>
            <person name="Tsai W.C."/>
            <person name="Van de Peer Y."/>
            <person name="Liu Z.J."/>
        </authorList>
    </citation>
    <scope>NUCLEOTIDE SEQUENCE [LARGE SCALE GENOMIC DNA]</scope>
    <source>
        <strain evidence="1">Lor288</strain>
    </source>
</reference>
<dbReference type="EMBL" id="JBBWWR010000010">
    <property type="protein sequence ID" value="KAK8960805.1"/>
    <property type="molecule type" value="Genomic_DNA"/>
</dbReference>
<dbReference type="Proteomes" id="UP001412067">
    <property type="component" value="Unassembled WGS sequence"/>
</dbReference>
<organism evidence="1 2">
    <name type="scientific">Platanthera guangdongensis</name>
    <dbReference type="NCBI Taxonomy" id="2320717"/>
    <lineage>
        <taxon>Eukaryota</taxon>
        <taxon>Viridiplantae</taxon>
        <taxon>Streptophyta</taxon>
        <taxon>Embryophyta</taxon>
        <taxon>Tracheophyta</taxon>
        <taxon>Spermatophyta</taxon>
        <taxon>Magnoliopsida</taxon>
        <taxon>Liliopsida</taxon>
        <taxon>Asparagales</taxon>
        <taxon>Orchidaceae</taxon>
        <taxon>Orchidoideae</taxon>
        <taxon>Orchideae</taxon>
        <taxon>Orchidinae</taxon>
        <taxon>Platanthera</taxon>
    </lineage>
</organism>